<dbReference type="Proteomes" id="UP000061809">
    <property type="component" value="Chromosome"/>
</dbReference>
<dbReference type="PATRIC" id="fig|246787.4.peg.3851"/>
<accession>A0A0P0G3C0</accession>
<dbReference type="InterPro" id="IPR054239">
    <property type="entry name" value="DUF6966"/>
</dbReference>
<sequence>MEKEIRKILLEIIELLEIVGEYDWRTTLKRLYADNVSPQKDWLRKIKSLFGGMGSFTDLVLMRNGIFCIDENNKLDQLRDRLYNRMAQSFIELNNSEKSQ</sequence>
<dbReference type="RefSeq" id="WP_029427322.1">
    <property type="nucleotide sequence ID" value="NZ_CP012801.1"/>
</dbReference>
<evidence type="ECO:0000313" key="3">
    <source>
        <dbReference type="Proteomes" id="UP000061809"/>
    </source>
</evidence>
<protein>
    <recommendedName>
        <fullName evidence="1">DUF6966 domain-containing protein</fullName>
    </recommendedName>
</protein>
<name>A0A0P0G3C0_9BACE</name>
<evidence type="ECO:0000259" key="1">
    <source>
        <dbReference type="Pfam" id="PF22294"/>
    </source>
</evidence>
<proteinExistence type="predicted"/>
<evidence type="ECO:0000313" key="2">
    <source>
        <dbReference type="EMBL" id="ALJ60949.1"/>
    </source>
</evidence>
<dbReference type="EMBL" id="CP012801">
    <property type="protein sequence ID" value="ALJ60949.1"/>
    <property type="molecule type" value="Genomic_DNA"/>
</dbReference>
<dbReference type="Pfam" id="PF22294">
    <property type="entry name" value="DUF6966"/>
    <property type="match status" value="1"/>
</dbReference>
<feature type="domain" description="DUF6966" evidence="1">
    <location>
        <begin position="19"/>
        <end position="65"/>
    </location>
</feature>
<gene>
    <name evidence="2" type="ORF">BcellWH2_03727</name>
</gene>
<dbReference type="KEGG" id="bcel:BcellWH2_03727"/>
<reference evidence="2 3" key="1">
    <citation type="journal article" date="2015" name="Science">
        <title>Genetic determinants of in vivo fitness and diet responsiveness in multiple human gut Bacteroides.</title>
        <authorList>
            <person name="Wu M."/>
            <person name="McNulty N.P."/>
            <person name="Rodionov D.A."/>
            <person name="Khoroshkin M.S."/>
            <person name="Griffin N.W."/>
            <person name="Cheng J."/>
            <person name="Latreille P."/>
            <person name="Kerstetter R.A."/>
            <person name="Terrapon N."/>
            <person name="Henrissat B."/>
            <person name="Osterman A.L."/>
            <person name="Gordon J.I."/>
        </authorList>
    </citation>
    <scope>NUCLEOTIDE SEQUENCE [LARGE SCALE GENOMIC DNA]</scope>
    <source>
        <strain evidence="2 3">WH2</strain>
    </source>
</reference>
<organism evidence="2 3">
    <name type="scientific">Bacteroides cellulosilyticus</name>
    <dbReference type="NCBI Taxonomy" id="246787"/>
    <lineage>
        <taxon>Bacteria</taxon>
        <taxon>Pseudomonadati</taxon>
        <taxon>Bacteroidota</taxon>
        <taxon>Bacteroidia</taxon>
        <taxon>Bacteroidales</taxon>
        <taxon>Bacteroidaceae</taxon>
        <taxon>Bacteroides</taxon>
    </lineage>
</organism>
<dbReference type="AlphaFoldDB" id="A0A0P0G3C0"/>